<dbReference type="SUPFAM" id="SSF81301">
    <property type="entry name" value="Nucleotidyltransferase"/>
    <property type="match status" value="1"/>
</dbReference>
<dbReference type="InterPro" id="IPR043519">
    <property type="entry name" value="NT_sf"/>
</dbReference>
<dbReference type="Gene3D" id="3.30.460.10">
    <property type="entry name" value="Beta Polymerase, domain 2"/>
    <property type="match status" value="1"/>
</dbReference>
<dbReference type="OrthoDB" id="9803106at2"/>
<gene>
    <name evidence="2" type="ORF">GSUB_08550</name>
    <name evidence="3" type="ORF">GSUB_15380</name>
</gene>
<dbReference type="InterPro" id="IPR041633">
    <property type="entry name" value="Polbeta"/>
</dbReference>
<dbReference type="KEGG" id="gsb:GSUB_15380"/>
<dbReference type="KEGG" id="gsb:GSUB_08550"/>
<dbReference type="Proteomes" id="UP000035036">
    <property type="component" value="Chromosome"/>
</dbReference>
<organism evidence="2 4">
    <name type="scientific">Geoalkalibacter subterraneus</name>
    <dbReference type="NCBI Taxonomy" id="483547"/>
    <lineage>
        <taxon>Bacteria</taxon>
        <taxon>Pseudomonadati</taxon>
        <taxon>Thermodesulfobacteriota</taxon>
        <taxon>Desulfuromonadia</taxon>
        <taxon>Desulfuromonadales</taxon>
        <taxon>Geoalkalibacteraceae</taxon>
        <taxon>Geoalkalibacter</taxon>
    </lineage>
</organism>
<dbReference type="CDD" id="cd05403">
    <property type="entry name" value="NT_KNTase_like"/>
    <property type="match status" value="1"/>
</dbReference>
<evidence type="ECO:0000313" key="2">
    <source>
        <dbReference type="EMBL" id="AJF06591.1"/>
    </source>
</evidence>
<protein>
    <recommendedName>
        <fullName evidence="1">Polymerase beta nucleotidyltransferase domain-containing protein</fullName>
    </recommendedName>
</protein>
<dbReference type="Pfam" id="PF18765">
    <property type="entry name" value="Polbeta"/>
    <property type="match status" value="1"/>
</dbReference>
<dbReference type="EMBL" id="CP010311">
    <property type="protein sequence ID" value="AJF07653.1"/>
    <property type="molecule type" value="Genomic_DNA"/>
</dbReference>
<evidence type="ECO:0000259" key="1">
    <source>
        <dbReference type="Pfam" id="PF18765"/>
    </source>
</evidence>
<name>A0A0B5FSM5_9BACT</name>
<dbReference type="RefSeq" id="WP_040200282.1">
    <property type="nucleotide sequence ID" value="NZ_CP010311.1"/>
</dbReference>
<dbReference type="EMBL" id="CP010311">
    <property type="protein sequence ID" value="AJF06591.1"/>
    <property type="molecule type" value="Genomic_DNA"/>
</dbReference>
<dbReference type="STRING" id="483547.GSUB_08550"/>
<sequence length="108" mass="12246">MSLPDKNRFGLTARDMQTLREIFDQYPEVKTVVVFGSRAKGTFAAGSDIDLAIMDRLKSEDVIRRIKSALDDSTLPYFVDLVGYHFLQDAAFKEHIDRVGVDLFCRGN</sequence>
<feature type="domain" description="Polymerase beta nucleotidyltransferase" evidence="1">
    <location>
        <begin position="17"/>
        <end position="106"/>
    </location>
</feature>
<dbReference type="HOGENOM" id="CLU_130257_5_1_7"/>
<dbReference type="AlphaFoldDB" id="A0A0B5FSM5"/>
<reference evidence="2 4" key="1">
    <citation type="journal article" date="2015" name="Genome Announc.">
        <title>Genomes of Geoalkalibacter ferrihydriticus Z-0531T and Geoalkalibacter subterraneus Red1T, Two Haloalkaliphilic Metal-Reducing Deltaproteobacteria.</title>
        <authorList>
            <person name="Badalamenti J.P."/>
            <person name="Krajmalnik-Brown R."/>
            <person name="Torres C.I."/>
            <person name="Bond D.R."/>
        </authorList>
    </citation>
    <scope>NUCLEOTIDE SEQUENCE [LARGE SCALE GENOMIC DNA]</scope>
    <source>
        <strain evidence="2 4">Red1</strain>
    </source>
</reference>
<accession>A0A0B5FSM5</accession>
<keyword evidence="4" id="KW-1185">Reference proteome</keyword>
<proteinExistence type="predicted"/>
<evidence type="ECO:0000313" key="4">
    <source>
        <dbReference type="Proteomes" id="UP000035036"/>
    </source>
</evidence>
<evidence type="ECO:0000313" key="3">
    <source>
        <dbReference type="EMBL" id="AJF07653.1"/>
    </source>
</evidence>